<evidence type="ECO:0000313" key="2">
    <source>
        <dbReference type="EMBL" id="VAX10835.1"/>
    </source>
</evidence>
<proteinExistence type="inferred from homology"/>
<dbReference type="Pfam" id="PF01875">
    <property type="entry name" value="Memo"/>
    <property type="match status" value="1"/>
</dbReference>
<comment type="similarity">
    <text evidence="1">Belongs to the MEMO1 family.</text>
</comment>
<gene>
    <name evidence="2" type="ORF">MNBD_GAMMA25-2484</name>
</gene>
<dbReference type="NCBIfam" id="TIGR04336">
    <property type="entry name" value="AmmeMemoSam_B"/>
    <property type="match status" value="1"/>
</dbReference>
<accession>A0A3B1BWQ5</accession>
<name>A0A3B1BWQ5_9ZZZZ</name>
<dbReference type="PANTHER" id="PTHR11060:SF0">
    <property type="entry name" value="PROTEIN MEMO1"/>
    <property type="match status" value="1"/>
</dbReference>
<dbReference type="Gene3D" id="3.40.830.10">
    <property type="entry name" value="LigB-like"/>
    <property type="match status" value="1"/>
</dbReference>
<dbReference type="CDD" id="cd07361">
    <property type="entry name" value="MEMO_like"/>
    <property type="match status" value="1"/>
</dbReference>
<organism evidence="2">
    <name type="scientific">hydrothermal vent metagenome</name>
    <dbReference type="NCBI Taxonomy" id="652676"/>
    <lineage>
        <taxon>unclassified sequences</taxon>
        <taxon>metagenomes</taxon>
        <taxon>ecological metagenomes</taxon>
    </lineage>
</organism>
<sequence>MSEYIRQPAVAGSFYPASRGELEPMLEQLLNEAGQAPEFNLAPKAIIVPHAGYVYSGPIAASAYRSLYSISDLINRVVLLGPSHHLPFYGLASSRASHFATPLGLIPLDRASLETLETLSQVNVNDDAHTPEHSLEVQLPFLQTILDEFVLVPLLVGDANEVAVAEVLEMLWGDRHTLIVISSDLSHYLDYASAQQRDQHTSRAIEMLNPTLINYEDACGRKPVNGLLHSAKRHAMHVETVDLRNSGDTAGSRDRVVGYGAYLFFENQA</sequence>
<protein>
    <submittedName>
        <fullName evidence="2">COG1355, Predicted dioxygenase</fullName>
    </submittedName>
</protein>
<dbReference type="InterPro" id="IPR002737">
    <property type="entry name" value="MEMO1_fam"/>
</dbReference>
<keyword evidence="2" id="KW-0223">Dioxygenase</keyword>
<dbReference type="GO" id="GO:0051213">
    <property type="term" value="F:dioxygenase activity"/>
    <property type="evidence" value="ECO:0007669"/>
    <property type="project" value="UniProtKB-KW"/>
</dbReference>
<dbReference type="EMBL" id="UOFY01000054">
    <property type="protein sequence ID" value="VAX10835.1"/>
    <property type="molecule type" value="Genomic_DNA"/>
</dbReference>
<dbReference type="AlphaFoldDB" id="A0A3B1BWQ5"/>
<keyword evidence="2" id="KW-0560">Oxidoreductase</keyword>
<evidence type="ECO:0000256" key="1">
    <source>
        <dbReference type="ARBA" id="ARBA00006315"/>
    </source>
</evidence>
<dbReference type="HAMAP" id="MF_00055">
    <property type="entry name" value="MEMO1"/>
    <property type="match status" value="1"/>
</dbReference>
<reference evidence="2" key="1">
    <citation type="submission" date="2018-06" db="EMBL/GenBank/DDBJ databases">
        <authorList>
            <person name="Zhirakovskaya E."/>
        </authorList>
    </citation>
    <scope>NUCLEOTIDE SEQUENCE</scope>
</reference>
<dbReference type="PANTHER" id="PTHR11060">
    <property type="entry name" value="PROTEIN MEMO1"/>
    <property type="match status" value="1"/>
</dbReference>